<dbReference type="InParanoid" id="A0A6P7FC54"/>
<dbReference type="CDD" id="cd19941">
    <property type="entry name" value="TIL"/>
    <property type="match status" value="1"/>
</dbReference>
<evidence type="ECO:0000256" key="1">
    <source>
        <dbReference type="SAM" id="SignalP"/>
    </source>
</evidence>
<keyword evidence="4" id="KW-1185">Reference proteome</keyword>
<feature type="domain" description="TIL" evidence="2">
    <location>
        <begin position="25"/>
        <end position="85"/>
    </location>
</feature>
<dbReference type="InterPro" id="IPR002919">
    <property type="entry name" value="TIL_dom"/>
</dbReference>
<accession>A0A6P7FC54</accession>
<feature type="signal peptide" evidence="1">
    <location>
        <begin position="1"/>
        <end position="19"/>
    </location>
</feature>
<dbReference type="AlphaFoldDB" id="A0A6P7FC54"/>
<dbReference type="FunCoup" id="A0A6P7FC54">
    <property type="interactions" value="66"/>
</dbReference>
<dbReference type="EnsemblMetazoa" id="XM_028277728.2">
    <property type="protein sequence ID" value="XP_028133529.1"/>
    <property type="gene ID" value="LOC114328767"/>
</dbReference>
<proteinExistence type="predicted"/>
<evidence type="ECO:0000313" key="4">
    <source>
        <dbReference type="Proteomes" id="UP001652700"/>
    </source>
</evidence>
<reference evidence="3" key="2">
    <citation type="submission" date="2025-05" db="UniProtKB">
        <authorList>
            <consortium name="EnsemblMetazoa"/>
        </authorList>
    </citation>
    <scope>IDENTIFICATION</scope>
</reference>
<organism evidence="5">
    <name type="scientific">Diabrotica virgifera virgifera</name>
    <name type="common">western corn rootworm</name>
    <dbReference type="NCBI Taxonomy" id="50390"/>
    <lineage>
        <taxon>Eukaryota</taxon>
        <taxon>Metazoa</taxon>
        <taxon>Ecdysozoa</taxon>
        <taxon>Arthropoda</taxon>
        <taxon>Hexapoda</taxon>
        <taxon>Insecta</taxon>
        <taxon>Pterygota</taxon>
        <taxon>Neoptera</taxon>
        <taxon>Endopterygota</taxon>
        <taxon>Coleoptera</taxon>
        <taxon>Polyphaga</taxon>
        <taxon>Cucujiformia</taxon>
        <taxon>Chrysomeloidea</taxon>
        <taxon>Chrysomelidae</taxon>
        <taxon>Galerucinae</taxon>
        <taxon>Diabroticina</taxon>
        <taxon>Diabroticites</taxon>
        <taxon>Diabrotica</taxon>
    </lineage>
</organism>
<dbReference type="GeneID" id="114328767"/>
<protein>
    <submittedName>
        <fullName evidence="5">Chymotrypsin inhibitor-like</fullName>
    </submittedName>
</protein>
<dbReference type="RefSeq" id="XP_028133529.1">
    <property type="nucleotide sequence ID" value="XM_028277728.1"/>
</dbReference>
<dbReference type="Gene3D" id="2.10.25.10">
    <property type="entry name" value="Laminin"/>
    <property type="match status" value="1"/>
</dbReference>
<name>A0A6P7FC54_DIAVI</name>
<evidence type="ECO:0000313" key="5">
    <source>
        <dbReference type="RefSeq" id="XP_028133529.1"/>
    </source>
</evidence>
<sequence length="88" mass="9717">MKFLILCIVLSVFVTLVYSQTELNCPKNSHQGCVPCCPDPTCSNRKPGCPDIICTEECKPKCRCDDGYIYNDIGIVNGCIKPKNCPKS</sequence>
<evidence type="ECO:0000313" key="3">
    <source>
        <dbReference type="EnsemblMetazoa" id="XP_028133529.1"/>
    </source>
</evidence>
<dbReference type="SUPFAM" id="SSF57567">
    <property type="entry name" value="Serine protease inhibitors"/>
    <property type="match status" value="1"/>
</dbReference>
<reference evidence="5" key="1">
    <citation type="submission" date="2025-04" db="UniProtKB">
        <authorList>
            <consortium name="RefSeq"/>
        </authorList>
    </citation>
    <scope>IDENTIFICATION</scope>
    <source>
        <tissue evidence="5">Whole insect</tissue>
    </source>
</reference>
<evidence type="ECO:0000259" key="2">
    <source>
        <dbReference type="Pfam" id="PF01826"/>
    </source>
</evidence>
<dbReference type="KEGG" id="dvv:114328767"/>
<gene>
    <name evidence="5" type="primary">LOC114328767</name>
</gene>
<dbReference type="InterPro" id="IPR036084">
    <property type="entry name" value="Ser_inhib-like_sf"/>
</dbReference>
<dbReference type="Pfam" id="PF01826">
    <property type="entry name" value="TIL"/>
    <property type="match status" value="1"/>
</dbReference>
<dbReference type="Proteomes" id="UP001652700">
    <property type="component" value="Unplaced"/>
</dbReference>
<dbReference type="OrthoDB" id="6781148at2759"/>
<feature type="chain" id="PRO_5027611243" evidence="1">
    <location>
        <begin position="20"/>
        <end position="88"/>
    </location>
</feature>
<keyword evidence="1" id="KW-0732">Signal</keyword>